<sequence>MHIRLPPIFACLLTATSVIACCFTPDEVKKHRWFPEPGLLQLAAWHKADCEGPMIEPYEETWNVDEGYRCILLPERFHKMASFDYRADAQIVWSLAGAKKGIHFTLHGDNNCSTSFGTTGERVWIEPDFAYKNKTVVAFSINDKFLPDGMPGWEWHLKQKSVLGAVVALSLTQTSYTCNTSFRQMLHLDGLNFTLARTPEKGPLRAQVNPWLLDTARMQMRTNGSAWQEPLEEVPLSVPSQTPALASAISALTRPHALEEAALFIPSQILALALGGIHALLRCYRRPGHAFRIRSKPDTS</sequence>
<name>A0ACB8ACN7_9AGAM</name>
<protein>
    <submittedName>
        <fullName evidence="1">Uncharacterized protein</fullName>
    </submittedName>
</protein>
<accession>A0ACB8ACN7</accession>
<gene>
    <name evidence="1" type="ORF">BJ138DRAFT_1101784</name>
</gene>
<proteinExistence type="predicted"/>
<dbReference type="EMBL" id="MU267709">
    <property type="protein sequence ID" value="KAH7910549.1"/>
    <property type="molecule type" value="Genomic_DNA"/>
</dbReference>
<keyword evidence="2" id="KW-1185">Reference proteome</keyword>
<evidence type="ECO:0000313" key="1">
    <source>
        <dbReference type="EMBL" id="KAH7910549.1"/>
    </source>
</evidence>
<comment type="caution">
    <text evidence="1">The sequence shown here is derived from an EMBL/GenBank/DDBJ whole genome shotgun (WGS) entry which is preliminary data.</text>
</comment>
<reference evidence="1" key="1">
    <citation type="journal article" date="2021" name="New Phytol.">
        <title>Evolutionary innovations through gain and loss of genes in the ectomycorrhizal Boletales.</title>
        <authorList>
            <person name="Wu G."/>
            <person name="Miyauchi S."/>
            <person name="Morin E."/>
            <person name="Kuo A."/>
            <person name="Drula E."/>
            <person name="Varga T."/>
            <person name="Kohler A."/>
            <person name="Feng B."/>
            <person name="Cao Y."/>
            <person name="Lipzen A."/>
            <person name="Daum C."/>
            <person name="Hundley H."/>
            <person name="Pangilinan J."/>
            <person name="Johnson J."/>
            <person name="Barry K."/>
            <person name="LaButti K."/>
            <person name="Ng V."/>
            <person name="Ahrendt S."/>
            <person name="Min B."/>
            <person name="Choi I.G."/>
            <person name="Park H."/>
            <person name="Plett J.M."/>
            <person name="Magnuson J."/>
            <person name="Spatafora J.W."/>
            <person name="Nagy L.G."/>
            <person name="Henrissat B."/>
            <person name="Grigoriev I.V."/>
            <person name="Yang Z.L."/>
            <person name="Xu J."/>
            <person name="Martin F.M."/>
        </authorList>
    </citation>
    <scope>NUCLEOTIDE SEQUENCE</scope>
    <source>
        <strain evidence="1">ATCC 28755</strain>
    </source>
</reference>
<dbReference type="Proteomes" id="UP000790377">
    <property type="component" value="Unassembled WGS sequence"/>
</dbReference>
<evidence type="ECO:0000313" key="2">
    <source>
        <dbReference type="Proteomes" id="UP000790377"/>
    </source>
</evidence>
<organism evidence="1 2">
    <name type="scientific">Hygrophoropsis aurantiaca</name>
    <dbReference type="NCBI Taxonomy" id="72124"/>
    <lineage>
        <taxon>Eukaryota</taxon>
        <taxon>Fungi</taxon>
        <taxon>Dikarya</taxon>
        <taxon>Basidiomycota</taxon>
        <taxon>Agaricomycotina</taxon>
        <taxon>Agaricomycetes</taxon>
        <taxon>Agaricomycetidae</taxon>
        <taxon>Boletales</taxon>
        <taxon>Coniophorineae</taxon>
        <taxon>Hygrophoropsidaceae</taxon>
        <taxon>Hygrophoropsis</taxon>
    </lineage>
</organism>